<name>A0AAV7NBG3_PLEWA</name>
<dbReference type="EMBL" id="JANPWB010000013">
    <property type="protein sequence ID" value="KAJ1111723.1"/>
    <property type="molecule type" value="Genomic_DNA"/>
</dbReference>
<keyword evidence="3" id="KW-1185">Reference proteome</keyword>
<evidence type="ECO:0000256" key="1">
    <source>
        <dbReference type="SAM" id="MobiDB-lite"/>
    </source>
</evidence>
<dbReference type="Proteomes" id="UP001066276">
    <property type="component" value="Chromosome 9"/>
</dbReference>
<comment type="caution">
    <text evidence="2">The sequence shown here is derived from an EMBL/GenBank/DDBJ whole genome shotgun (WGS) entry which is preliminary data.</text>
</comment>
<protein>
    <submittedName>
        <fullName evidence="2">Uncharacterized protein</fullName>
    </submittedName>
</protein>
<evidence type="ECO:0000313" key="3">
    <source>
        <dbReference type="Proteomes" id="UP001066276"/>
    </source>
</evidence>
<reference evidence="2" key="1">
    <citation type="journal article" date="2022" name="bioRxiv">
        <title>Sequencing and chromosome-scale assembly of the giantPleurodeles waltlgenome.</title>
        <authorList>
            <person name="Brown T."/>
            <person name="Elewa A."/>
            <person name="Iarovenko S."/>
            <person name="Subramanian E."/>
            <person name="Araus A.J."/>
            <person name="Petzold A."/>
            <person name="Susuki M."/>
            <person name="Suzuki K.-i.T."/>
            <person name="Hayashi T."/>
            <person name="Toyoda A."/>
            <person name="Oliveira C."/>
            <person name="Osipova E."/>
            <person name="Leigh N.D."/>
            <person name="Simon A."/>
            <person name="Yun M.H."/>
        </authorList>
    </citation>
    <scope>NUCLEOTIDE SEQUENCE</scope>
    <source>
        <strain evidence="2">20211129_DDA</strain>
        <tissue evidence="2">Liver</tissue>
    </source>
</reference>
<sequence length="102" mass="11271">MRGSAHVLYDWVPGPAEANGRLRLTNPTGHEDGITQPEGPVIALTSPILNALIANSRPLTHNKLALTQHTVPQQLQQRYEYSQDHATYKQPYLGNKTTGDTK</sequence>
<evidence type="ECO:0000313" key="2">
    <source>
        <dbReference type="EMBL" id="KAJ1111723.1"/>
    </source>
</evidence>
<gene>
    <name evidence="2" type="ORF">NDU88_009036</name>
</gene>
<organism evidence="2 3">
    <name type="scientific">Pleurodeles waltl</name>
    <name type="common">Iberian ribbed newt</name>
    <dbReference type="NCBI Taxonomy" id="8319"/>
    <lineage>
        <taxon>Eukaryota</taxon>
        <taxon>Metazoa</taxon>
        <taxon>Chordata</taxon>
        <taxon>Craniata</taxon>
        <taxon>Vertebrata</taxon>
        <taxon>Euteleostomi</taxon>
        <taxon>Amphibia</taxon>
        <taxon>Batrachia</taxon>
        <taxon>Caudata</taxon>
        <taxon>Salamandroidea</taxon>
        <taxon>Salamandridae</taxon>
        <taxon>Pleurodelinae</taxon>
        <taxon>Pleurodeles</taxon>
    </lineage>
</organism>
<accession>A0AAV7NBG3</accession>
<dbReference type="AlphaFoldDB" id="A0AAV7NBG3"/>
<feature type="region of interest" description="Disordered" evidence="1">
    <location>
        <begin position="78"/>
        <end position="102"/>
    </location>
</feature>
<proteinExistence type="predicted"/>